<dbReference type="EMBL" id="JAPTGD010000002">
    <property type="protein sequence ID" value="MDU9693420.1"/>
    <property type="molecule type" value="Genomic_DNA"/>
</dbReference>
<feature type="chain" id="PRO_5043545336" description="Lipoprotein" evidence="2">
    <location>
        <begin position="29"/>
        <end position="282"/>
    </location>
</feature>
<gene>
    <name evidence="3" type="ORF">O0Q50_19795</name>
</gene>
<evidence type="ECO:0000256" key="2">
    <source>
        <dbReference type="SAM" id="SignalP"/>
    </source>
</evidence>
<evidence type="ECO:0000313" key="3">
    <source>
        <dbReference type="EMBL" id="MDU9693420.1"/>
    </source>
</evidence>
<evidence type="ECO:0008006" key="5">
    <source>
        <dbReference type="Google" id="ProtNLM"/>
    </source>
</evidence>
<protein>
    <recommendedName>
        <fullName evidence="5">Lipoprotein</fullName>
    </recommendedName>
</protein>
<evidence type="ECO:0000313" key="4">
    <source>
        <dbReference type="Proteomes" id="UP001269400"/>
    </source>
</evidence>
<keyword evidence="2" id="KW-0732">Signal</keyword>
<accession>A0AAX6NCM2</accession>
<feature type="signal peptide" evidence="2">
    <location>
        <begin position="1"/>
        <end position="28"/>
    </location>
</feature>
<organism evidence="3 4">
    <name type="scientific">Priestia aryabhattai</name>
    <name type="common">Bacillus aryabhattai</name>
    <dbReference type="NCBI Taxonomy" id="412384"/>
    <lineage>
        <taxon>Bacteria</taxon>
        <taxon>Bacillati</taxon>
        <taxon>Bacillota</taxon>
        <taxon>Bacilli</taxon>
        <taxon>Bacillales</taxon>
        <taxon>Bacillaceae</taxon>
        <taxon>Priestia</taxon>
    </lineage>
</organism>
<name>A0AAX6NCM2_PRIAR</name>
<dbReference type="PROSITE" id="PS51257">
    <property type="entry name" value="PROKAR_LIPOPROTEIN"/>
    <property type="match status" value="1"/>
</dbReference>
<keyword evidence="1" id="KW-0175">Coiled coil</keyword>
<dbReference type="AlphaFoldDB" id="A0AAX6NCM2"/>
<reference evidence="3" key="1">
    <citation type="journal article" date="2022" name="J Environ Chem Eng">
        <title>Biodegradation of petroleum oil using a constructed nonpathogenic and heavy metal-tolerant bacterial consortium isolated from marine sponges.</title>
        <authorList>
            <person name="Dechsakulwatana C."/>
            <person name="Rungsihiranrut A."/>
            <person name="Muangchinda C."/>
            <person name="Ningthoujam R."/>
            <person name="Klankeo P."/>
            <person name="Pinyakong O."/>
        </authorList>
    </citation>
    <scope>NUCLEOTIDE SEQUENCE</scope>
    <source>
        <strain evidence="3">TL01-2</strain>
    </source>
</reference>
<proteinExistence type="predicted"/>
<evidence type="ECO:0000256" key="1">
    <source>
        <dbReference type="SAM" id="Coils"/>
    </source>
</evidence>
<dbReference type="RefSeq" id="WP_316910648.1">
    <property type="nucleotide sequence ID" value="NZ_JAPTGD010000002.1"/>
</dbReference>
<comment type="caution">
    <text evidence="3">The sequence shown here is derived from an EMBL/GenBank/DDBJ whole genome shotgun (WGS) entry which is preliminary data.</text>
</comment>
<feature type="coiled-coil region" evidence="1">
    <location>
        <begin position="88"/>
        <end position="122"/>
    </location>
</feature>
<reference evidence="3" key="2">
    <citation type="submission" date="2022-12" db="EMBL/GenBank/DDBJ databases">
        <authorList>
            <person name="Dechsakulwatana C."/>
            <person name="Rungsihiranrut A."/>
            <person name="Muangchinda C."/>
            <person name="Ningthoujam R."/>
            <person name="Klankeo P."/>
            <person name="Pinyakong O."/>
        </authorList>
    </citation>
    <scope>NUCLEOTIDE SEQUENCE</scope>
    <source>
        <strain evidence="3">TL01-2</strain>
    </source>
</reference>
<dbReference type="Proteomes" id="UP001269400">
    <property type="component" value="Unassembled WGS sequence"/>
</dbReference>
<sequence length="282" mass="31750">MKYLKNFTKGLIVAGLAFSLAACGSPSASTGQENQAGAKAQKELKNEYASLQKEYDNLTSEKGYIEHNDFYGFENDFNLLAKSVKSSAKFEINDSEDIETQLKDLKKDINSLTEKNALKAEKRLKSPETVYKATIMEHLHVALEAADMSNNKQNELAKFQNLHGSDSSPSVDEIDKDVTSRLKMLEIFPKNRLDTFKEEIKKHKSNFSNEQIDDMNSILQNLSSSLESQASVLGQFKKFRINDGTSVEDYMDRAQTDFQDASDKVTDLESDLGVVYEEDDSY</sequence>
<feature type="coiled-coil region" evidence="1">
    <location>
        <begin position="34"/>
        <end position="61"/>
    </location>
</feature>